<dbReference type="Proteomes" id="UP000515512">
    <property type="component" value="Chromosome"/>
</dbReference>
<proteinExistence type="predicted"/>
<dbReference type="EMBL" id="CP059399">
    <property type="protein sequence ID" value="QLY29705.1"/>
    <property type="molecule type" value="Genomic_DNA"/>
</dbReference>
<accession>A0A7D6ZNE6</accession>
<dbReference type="KEGG" id="nhu:H0264_31445"/>
<keyword evidence="2" id="KW-1185">Reference proteome</keyword>
<gene>
    <name evidence="1" type="ORF">H0264_31445</name>
</gene>
<evidence type="ECO:0000313" key="1">
    <source>
        <dbReference type="EMBL" id="QLY29705.1"/>
    </source>
</evidence>
<dbReference type="RefSeq" id="WP_181580909.1">
    <property type="nucleotide sequence ID" value="NZ_CP059399.1"/>
</dbReference>
<protein>
    <submittedName>
        <fullName evidence="1">Uncharacterized protein</fullName>
    </submittedName>
</protein>
<organism evidence="1 2">
    <name type="scientific">Nocardia huaxiensis</name>
    <dbReference type="NCBI Taxonomy" id="2755382"/>
    <lineage>
        <taxon>Bacteria</taxon>
        <taxon>Bacillati</taxon>
        <taxon>Actinomycetota</taxon>
        <taxon>Actinomycetes</taxon>
        <taxon>Mycobacteriales</taxon>
        <taxon>Nocardiaceae</taxon>
        <taxon>Nocardia</taxon>
    </lineage>
</organism>
<name>A0A7D6ZNE6_9NOCA</name>
<evidence type="ECO:0000313" key="2">
    <source>
        <dbReference type="Proteomes" id="UP000515512"/>
    </source>
</evidence>
<dbReference type="AlphaFoldDB" id="A0A7D6ZNE6"/>
<sequence>MTNPPRHAVTALLSGSAAGPVAQTVFATTDEHPPRAVLFGARVVVAAADRYRVAGLPMLGRRS</sequence>
<reference evidence="1 2" key="1">
    <citation type="submission" date="2020-07" db="EMBL/GenBank/DDBJ databases">
        <authorList>
            <person name="Zhuang K."/>
            <person name="Ran Y."/>
        </authorList>
    </citation>
    <scope>NUCLEOTIDE SEQUENCE [LARGE SCALE GENOMIC DNA]</scope>
    <source>
        <strain evidence="1 2">WCH-YHL-001</strain>
    </source>
</reference>